<name>A0A6V7FJE9_9XANT</name>
<reference evidence="1 2" key="1">
    <citation type="submission" date="2020-07" db="EMBL/GenBank/DDBJ databases">
        <authorList>
            <person name="Pothier F. J."/>
        </authorList>
    </citation>
    <scope>NUCLEOTIDE SEQUENCE [LARGE SCALE GENOMIC DNA]</scope>
    <source>
        <strain evidence="1 2">CFBP 498</strain>
        <plasmid evidence="1 2">CFBP498_p224</plasmid>
    </source>
</reference>
<accession>A0A6V7FJE9</accession>
<keyword evidence="2" id="KW-1185">Reference proteome</keyword>
<dbReference type="Proteomes" id="UP000515406">
    <property type="component" value="Plasmid CFBP498_p224"/>
</dbReference>
<proteinExistence type="predicted"/>
<evidence type="ECO:0000313" key="2">
    <source>
        <dbReference type="Proteomes" id="UP000515406"/>
    </source>
</evidence>
<organism evidence="1 2">
    <name type="scientific">Xanthomonas hortorum pv. vitians</name>
    <dbReference type="NCBI Taxonomy" id="83224"/>
    <lineage>
        <taxon>Bacteria</taxon>
        <taxon>Pseudomonadati</taxon>
        <taxon>Pseudomonadota</taxon>
        <taxon>Gammaproteobacteria</taxon>
        <taxon>Lysobacterales</taxon>
        <taxon>Lysobacteraceae</taxon>
        <taxon>Xanthomonas</taxon>
    </lineage>
</organism>
<sequence length="92" mass="9881">MTQPKQPSPWTEALLASAKRLRLGVEGPRNADALESLAAAIRAPNGYIVKVGDAAYRYDLCASTAAYAREAALAKGLEPENFTVEPFLVIHP</sequence>
<dbReference type="RefSeq" id="WP_224096861.1">
    <property type="nucleotide sequence ID" value="NZ_LR828258.1"/>
</dbReference>
<dbReference type="AlphaFoldDB" id="A0A6V7FJE9"/>
<gene>
    <name evidence="1" type="ORF">CFBP498_49640</name>
</gene>
<keyword evidence="1" id="KW-0614">Plasmid</keyword>
<evidence type="ECO:0000313" key="1">
    <source>
        <dbReference type="EMBL" id="CAD0363863.1"/>
    </source>
</evidence>
<protein>
    <submittedName>
        <fullName evidence="1">Uncharacterized protein</fullName>
    </submittedName>
</protein>
<dbReference type="EMBL" id="LR828258">
    <property type="protein sequence ID" value="CAD0363863.1"/>
    <property type="molecule type" value="Genomic_DNA"/>
</dbReference>
<geneLocation type="plasmid" evidence="1 2">
    <name>CFBP498_p224</name>
</geneLocation>
<dbReference type="EMBL" id="LR828258">
    <property type="protein sequence ID" value="CAD0363865.1"/>
    <property type="molecule type" value="Genomic_DNA"/>
</dbReference>